<keyword evidence="9 13" id="KW-0418">Kinase</keyword>
<dbReference type="Proteomes" id="UP000006844">
    <property type="component" value="Chromosome"/>
</dbReference>
<comment type="function">
    <text evidence="1 13">Transfers the gamma-phosphate of ATP to the 4'-position of a tetraacyldisaccharide 1-phosphate intermediate (termed DS-1-P) to form tetraacyldisaccharide 1,4'-bis-phosphate (lipid IVA).</text>
</comment>
<dbReference type="HOGENOM" id="CLU_038816_6_0_0"/>
<comment type="pathway">
    <text evidence="2 13">Glycolipid biosynthesis; lipid IV(A) biosynthesis; lipid IV(A) from (3R)-3-hydroxytetradecanoyl-[acyl-carrier-protein] and UDP-N-acetyl-alpha-D-glucosamine: step 6/6.</text>
</comment>
<dbReference type="SUPFAM" id="SSF52540">
    <property type="entry name" value="P-loop containing nucleoside triphosphate hydrolases"/>
    <property type="match status" value="1"/>
</dbReference>
<proteinExistence type="inferred from homology"/>
<keyword evidence="5 13" id="KW-0444">Lipid biosynthesis</keyword>
<keyword evidence="11 13" id="KW-0443">Lipid metabolism</keyword>
<evidence type="ECO:0000313" key="15">
    <source>
        <dbReference type="Proteomes" id="UP000006844"/>
    </source>
</evidence>
<dbReference type="UniPathway" id="UPA00359">
    <property type="reaction ID" value="UER00482"/>
</dbReference>
<dbReference type="GO" id="GO:0009029">
    <property type="term" value="F:lipid-A 4'-kinase activity"/>
    <property type="evidence" value="ECO:0007669"/>
    <property type="project" value="UniProtKB-UniRule"/>
</dbReference>
<comment type="similarity">
    <text evidence="13">Belongs to the LpxK family.</text>
</comment>
<comment type="catalytic activity">
    <reaction evidence="13">
        <text>a lipid A disaccharide + ATP = a lipid IVA + ADP + H(+)</text>
        <dbReference type="Rhea" id="RHEA:67840"/>
        <dbReference type="ChEBI" id="CHEBI:15378"/>
        <dbReference type="ChEBI" id="CHEBI:30616"/>
        <dbReference type="ChEBI" id="CHEBI:176343"/>
        <dbReference type="ChEBI" id="CHEBI:176425"/>
        <dbReference type="ChEBI" id="CHEBI:456216"/>
        <dbReference type="EC" id="2.7.1.130"/>
    </reaction>
</comment>
<organism evidence="14 15">
    <name type="scientific">Terriglobus saanensis (strain ATCC BAA-1853 / DSM 23119 / SP1PR4)</name>
    <dbReference type="NCBI Taxonomy" id="401053"/>
    <lineage>
        <taxon>Bacteria</taxon>
        <taxon>Pseudomonadati</taxon>
        <taxon>Acidobacteriota</taxon>
        <taxon>Terriglobia</taxon>
        <taxon>Terriglobales</taxon>
        <taxon>Acidobacteriaceae</taxon>
        <taxon>Terriglobus</taxon>
    </lineage>
</organism>
<dbReference type="GO" id="GO:0009244">
    <property type="term" value="P:lipopolysaccharide core region biosynthetic process"/>
    <property type="evidence" value="ECO:0007669"/>
    <property type="project" value="TreeGrafter"/>
</dbReference>
<evidence type="ECO:0000256" key="7">
    <source>
        <dbReference type="ARBA" id="ARBA00022679"/>
    </source>
</evidence>
<dbReference type="PANTHER" id="PTHR42724:SF1">
    <property type="entry name" value="TETRAACYLDISACCHARIDE 4'-KINASE, MITOCHONDRIAL-RELATED"/>
    <property type="match status" value="1"/>
</dbReference>
<dbReference type="InterPro" id="IPR003758">
    <property type="entry name" value="LpxK"/>
</dbReference>
<evidence type="ECO:0000256" key="6">
    <source>
        <dbReference type="ARBA" id="ARBA00022556"/>
    </source>
</evidence>
<dbReference type="InterPro" id="IPR027417">
    <property type="entry name" value="P-loop_NTPase"/>
</dbReference>
<keyword evidence="8 13" id="KW-0547">Nucleotide-binding</keyword>
<feature type="binding site" evidence="13">
    <location>
        <begin position="45"/>
        <end position="52"/>
    </location>
    <ligand>
        <name>ATP</name>
        <dbReference type="ChEBI" id="CHEBI:30616"/>
    </ligand>
</feature>
<dbReference type="OrthoDB" id="9789797at2"/>
<evidence type="ECO:0000256" key="4">
    <source>
        <dbReference type="ARBA" id="ARBA00016436"/>
    </source>
</evidence>
<name>E8V1D7_TERSS</name>
<evidence type="ECO:0000313" key="14">
    <source>
        <dbReference type="EMBL" id="ADV84552.1"/>
    </source>
</evidence>
<dbReference type="EC" id="2.7.1.130" evidence="3 13"/>
<gene>
    <name evidence="13" type="primary">lpxK</name>
    <name evidence="14" type="ordered locus">AciPR4_3803</name>
</gene>
<keyword evidence="7 13" id="KW-0808">Transferase</keyword>
<evidence type="ECO:0000256" key="9">
    <source>
        <dbReference type="ARBA" id="ARBA00022777"/>
    </source>
</evidence>
<evidence type="ECO:0000256" key="13">
    <source>
        <dbReference type="HAMAP-Rule" id="MF_00409"/>
    </source>
</evidence>
<dbReference type="HAMAP" id="MF_00409">
    <property type="entry name" value="LpxK"/>
    <property type="match status" value="1"/>
</dbReference>
<keyword evidence="10 13" id="KW-0067">ATP-binding</keyword>
<evidence type="ECO:0000256" key="1">
    <source>
        <dbReference type="ARBA" id="ARBA00002274"/>
    </source>
</evidence>
<dbReference type="EMBL" id="CP002467">
    <property type="protein sequence ID" value="ADV84552.1"/>
    <property type="molecule type" value="Genomic_DNA"/>
</dbReference>
<evidence type="ECO:0000256" key="3">
    <source>
        <dbReference type="ARBA" id="ARBA00012071"/>
    </source>
</evidence>
<dbReference type="GO" id="GO:0005886">
    <property type="term" value="C:plasma membrane"/>
    <property type="evidence" value="ECO:0007669"/>
    <property type="project" value="TreeGrafter"/>
</dbReference>
<protein>
    <recommendedName>
        <fullName evidence="4 13">Tetraacyldisaccharide 4'-kinase</fullName>
        <ecNumber evidence="3 13">2.7.1.130</ecNumber>
    </recommendedName>
    <alternativeName>
        <fullName evidence="12 13">Lipid A 4'-kinase</fullName>
    </alternativeName>
</protein>
<dbReference type="AlphaFoldDB" id="E8V1D7"/>
<evidence type="ECO:0000256" key="12">
    <source>
        <dbReference type="ARBA" id="ARBA00029757"/>
    </source>
</evidence>
<dbReference type="RefSeq" id="WP_013570282.1">
    <property type="nucleotide sequence ID" value="NC_014963.1"/>
</dbReference>
<evidence type="ECO:0000256" key="2">
    <source>
        <dbReference type="ARBA" id="ARBA00004870"/>
    </source>
</evidence>
<keyword evidence="6 13" id="KW-0441">Lipid A biosynthesis</keyword>
<evidence type="ECO:0000256" key="8">
    <source>
        <dbReference type="ARBA" id="ARBA00022741"/>
    </source>
</evidence>
<dbReference type="eggNOG" id="COG1663">
    <property type="taxonomic scope" value="Bacteria"/>
</dbReference>
<dbReference type="STRING" id="401053.AciPR4_3803"/>
<dbReference type="GO" id="GO:0009245">
    <property type="term" value="P:lipid A biosynthetic process"/>
    <property type="evidence" value="ECO:0007669"/>
    <property type="project" value="UniProtKB-UniRule"/>
</dbReference>
<accession>E8V1D7</accession>
<sequence length="328" mass="36327">MRRPLLWPLTWAYRAVVKSRNYAFDHEPYRVFSLKRAVVSVGSLSAGGAGKTPVVAALAEMLQANGYTVDVLTRGYGRRSKVVERVDVAGPASRFGDEALMLAQTLPKVPVYVGADRLTAGELAERSGGRGRHHLHLLDDGFQHRRLRRSVDIVLLTREDLRDHLLPAGNLREPLENLARAGAVLLRGDEADELRPVVERLCGPEKFVWVARRVLCLKAESKKPFAFCGLARPKDFFAMLPAAGGKMAFRDHHLYKDADVAALLRRAKAAGADGWVTTAKDFVKLNEAMLARLREVGPVTVAELRVEFESPALVLEQMEQLIVKDLHG</sequence>
<evidence type="ECO:0000256" key="5">
    <source>
        <dbReference type="ARBA" id="ARBA00022516"/>
    </source>
</evidence>
<dbReference type="KEGG" id="tsa:AciPR4_3803"/>
<evidence type="ECO:0000256" key="10">
    <source>
        <dbReference type="ARBA" id="ARBA00022840"/>
    </source>
</evidence>
<dbReference type="GO" id="GO:0005524">
    <property type="term" value="F:ATP binding"/>
    <property type="evidence" value="ECO:0007669"/>
    <property type="project" value="UniProtKB-UniRule"/>
</dbReference>
<dbReference type="PANTHER" id="PTHR42724">
    <property type="entry name" value="TETRAACYLDISACCHARIDE 4'-KINASE"/>
    <property type="match status" value="1"/>
</dbReference>
<reference evidence="14 15" key="1">
    <citation type="journal article" date="2012" name="Stand. Genomic Sci.">
        <title>Complete genome sequence of Terriglobus saanensis type strain SP1PR4(T), an Acidobacteria from tundra soil.</title>
        <authorList>
            <person name="Rawat S.R."/>
            <person name="Mannisto M.K."/>
            <person name="Starovoytov V."/>
            <person name="Goodwin L."/>
            <person name="Nolan M."/>
            <person name="Hauser L."/>
            <person name="Land M."/>
            <person name="Davenport K.W."/>
            <person name="Woyke T."/>
            <person name="Haggblom M.M."/>
        </authorList>
    </citation>
    <scope>NUCLEOTIDE SEQUENCE</scope>
    <source>
        <strain evidence="15">ATCC BAA-1853 / DSM 23119 / SP1PR4</strain>
    </source>
</reference>
<evidence type="ECO:0000256" key="11">
    <source>
        <dbReference type="ARBA" id="ARBA00023098"/>
    </source>
</evidence>
<dbReference type="Pfam" id="PF02606">
    <property type="entry name" value="LpxK"/>
    <property type="match status" value="1"/>
</dbReference>
<keyword evidence="15" id="KW-1185">Reference proteome</keyword>
<dbReference type="NCBIfam" id="TIGR00682">
    <property type="entry name" value="lpxK"/>
    <property type="match status" value="1"/>
</dbReference>